<dbReference type="AlphaFoldDB" id="A0A0G4M723"/>
<gene>
    <name evidence="1" type="ORF">BN1708_015716</name>
</gene>
<protein>
    <submittedName>
        <fullName evidence="1">Uncharacterized protein</fullName>
    </submittedName>
</protein>
<dbReference type="STRING" id="100787.A0A0G4M723"/>
<accession>A0A0G4M723</accession>
<proteinExistence type="predicted"/>
<dbReference type="EMBL" id="CVQH01021307">
    <property type="protein sequence ID" value="CRK30017.1"/>
    <property type="molecule type" value="Genomic_DNA"/>
</dbReference>
<name>A0A0G4M723_VERLO</name>
<organism evidence="1 2">
    <name type="scientific">Verticillium longisporum</name>
    <name type="common">Verticillium dahliae var. longisporum</name>
    <dbReference type="NCBI Taxonomy" id="100787"/>
    <lineage>
        <taxon>Eukaryota</taxon>
        <taxon>Fungi</taxon>
        <taxon>Dikarya</taxon>
        <taxon>Ascomycota</taxon>
        <taxon>Pezizomycotina</taxon>
        <taxon>Sordariomycetes</taxon>
        <taxon>Hypocreomycetidae</taxon>
        <taxon>Glomerellales</taxon>
        <taxon>Plectosphaerellaceae</taxon>
        <taxon>Verticillium</taxon>
    </lineage>
</organism>
<reference evidence="1 2" key="1">
    <citation type="submission" date="2015-05" db="EMBL/GenBank/DDBJ databases">
        <authorList>
            <person name="Wang D.B."/>
            <person name="Wang M."/>
        </authorList>
    </citation>
    <scope>NUCLEOTIDE SEQUENCE [LARGE SCALE GENOMIC DNA]</scope>
    <source>
        <strain evidence="1">VL1</strain>
    </source>
</reference>
<sequence length="166" mass="18554">MTATNFHKTVCLQDAEPNDQAAEAVWPSLTQKDPSSKPHPILINGRPLRRLLSRGTESIGNFMVDAEAPLHLLYRLDKLYGRQSALKLAMDQVPRRKTATWRQAGNTIVRYVHGPRSPNGPCAESTFVPQETLEPLVHDPETRLDFDITTFPDPCRPSPFNSIPAS</sequence>
<keyword evidence="2" id="KW-1185">Reference proteome</keyword>
<evidence type="ECO:0000313" key="1">
    <source>
        <dbReference type="EMBL" id="CRK30017.1"/>
    </source>
</evidence>
<dbReference type="Proteomes" id="UP000044602">
    <property type="component" value="Unassembled WGS sequence"/>
</dbReference>
<evidence type="ECO:0000313" key="2">
    <source>
        <dbReference type="Proteomes" id="UP000044602"/>
    </source>
</evidence>